<sequence>MKKLVWVPHETEGFVAGSIKEDRGDDAVVELVDSGKRLTLSKDDLQKMNPPKFDKVEDMAELTCLNEASVLHNLRERYFSSLIYTYSGLFCVVINPYKKLPIYSETLIEAFKGKKRHEMPPHIFAIADTAYRSMLQEREDQSILCTGESGAGKTENTKKVIQYLAYVAGATRQSKITSPSKQQQQKQHHHHHLENVIGELEHQLLQANPILEAFGNSKTVKNDNSSRFGKFIRINFDMSGYISGANIEFYLLEKSRTLRQAADERSFHIFYQFLRGTSATEKGNFLLEDVDKYRFLNNGYINLPNVDDANEFHNTVRSMKIMGFQEEEITSVLRLVSAVLLFGNMEFFQEKKSDQAILPDDRVAQKLCHLLGLPLVDFTKAFLRPRIKVGREFVHKAQSKEQAEFAVEAISKACYEKMFRWLVGRLNKSLDRTRRQGTSFIGILDIAGYHCSLFAFSCPTAMQITNFDFRFEIFELNSFEQLCINYTNEKLQQLFNNTMFILEQEEYQREGIDWKFIDFGLDLQPTIDLIEKPMGILALLDEQCLFPKATDKSLVEKLLVNHAKHPKFVIPEMRAKSDFAVIHYAGRVDYSADQWLMKNMDPLNENVVALFQNSSDPFVVSIWKDAEFAGICASEYSETAFGVRTKKGMFRTVSQMHKEQLTRLMTTLRNTNPHFVRCIIPNHEKKAGKISSLLVLEQLRCNGVLEGIRICRQGFPNRVPFQEFRHRYEILTPNVIPRGFMDGKEAVRKMIDALELESNLYRIGQSKIFFRASVLAHLEEERDLKLTDLIVSFQAQCRAFLARRLYQKRMQQSNAIRVLQRNGLAWLKLRNWQWWRLFTKVKPLLQVTNQEAAIALKEEELKVVKDKLNKREIEFGEIEKRLKQLTEERNVLQEQLQQESEERAEIEEMRERLSSKKVELEDMLTELNSKLDEGEEQVEKLSEEKKKLQETVRDLEEQLEEEEQARQKLMLDKVSVDQRWKKLEEKHAELADSYEKLLKEKKNVEERAAQLSNHLLEEEEKAKHVGKQRSRIEMQLQEHEQELKKEKQARTEAERLKRKLEVEMEEQKDLLMEKRNKLEELNSLLSKREEELSVLLTKSDEDSANNVSLQKQIRELESSLEELKEDLENEKVMREKAEKSRRDLNDDLETLRTEYLEAADKTAVSLEIQKKKDEELKELKRALESAHTANDTRVEELKQKYQKQIEELSEQAEQQKRIRLQVEKTRNSLDAEKASLASELAVAQTARTEADKKRKQAEAACVELNARIAELDSAKSALTQHLAKAQSELDTVVKQKEEDEQNVSALQRRMALCEQQLAEVQDQLQQETKNKLAMQTRVRQLEDDLAESHEVREEMALKRKELEGVIDFSRTYCSFVKSFLGSVVGNAQLDSARLALAEARKKAEDGVLQQTEELKKKTQRDLEAVQKTLAETEVARDRAERSKRKLQQEVEDANIELSSVRTACRELEKKQRRFDQQLAEERANLQKIVNERDALGQESRDRETRILSLNNELDGLRSQLEESERVKRMLQIELDESMSSKDDVGKNVHELEKTKRQLETELQEQRAQIEELEDAVQIAEDARLRLDVILQLEKTKRQLETELQEQRAQIEELEDAVQIAEDARLRLDVILQGQKNEHERLLAAKEQESEEKRRSLLKQIRDLENELENERRSRTGAVSNKKKIESQLAELEQKLELANRLKDDYCRQFKKYQQIAKDVQHDSEEARQSKEELANALREMERKFRTVDAENAQLLEANETLMNQKRQLEAEKDELEDAKSRGGGMNVDERRRLEAKIAALEEEVEEEQSLAELALDKQRKAQIQLDAEKQAMERTNRELKNKVSELEASAQSRSRAQIAALEAKIQYLEEQYNVESQERANATRQIAALEAKIQYLEEQYNVESQERANATRQWLSKYAITYFICLQYRRIEKRFADAILQLEDERRNTEQNKEQADRANTRARQIRRQLDEMEEELIRERTKARNLQRMIDDLNAANDTLARDNTNLRVQRRPVRDTLLGGRRVHLRNNSPHDDLDSIGTEGIRFDSFHC</sequence>
<dbReference type="SUPFAM" id="SSF52540">
    <property type="entry name" value="P-loop containing nucleoside triphosphate hydrolases"/>
    <property type="match status" value="1"/>
</dbReference>
<evidence type="ECO:0000256" key="3">
    <source>
        <dbReference type="ARBA" id="ARBA00022840"/>
    </source>
</evidence>
<dbReference type="Proteomes" id="UP000271098">
    <property type="component" value="Unassembled WGS sequence"/>
</dbReference>
<feature type="domain" description="Myosin N-terminal SH3-like" evidence="12">
    <location>
        <begin position="1"/>
        <end position="50"/>
    </location>
</feature>
<dbReference type="FunFam" id="3.30.70.1590:FF:000001">
    <property type="entry name" value="Myosin heavy chain"/>
    <property type="match status" value="1"/>
</dbReference>
<dbReference type="GO" id="GO:0045177">
    <property type="term" value="C:apical part of cell"/>
    <property type="evidence" value="ECO:0007669"/>
    <property type="project" value="UniProtKB-ARBA"/>
</dbReference>
<dbReference type="FunFam" id="1.20.120.720:FF:000001">
    <property type="entry name" value="Myosin heavy chain, muscle"/>
    <property type="match status" value="1"/>
</dbReference>
<dbReference type="Gene3D" id="1.10.10.820">
    <property type="match status" value="1"/>
</dbReference>
<dbReference type="SMART" id="SM00242">
    <property type="entry name" value="MYSc"/>
    <property type="match status" value="1"/>
</dbReference>
<dbReference type="GO" id="GO:0060972">
    <property type="term" value="P:left/right pattern formation"/>
    <property type="evidence" value="ECO:0007669"/>
    <property type="project" value="UniProtKB-ARBA"/>
</dbReference>
<evidence type="ECO:0000256" key="9">
    <source>
        <dbReference type="PROSITE-ProRule" id="PRU00782"/>
    </source>
</evidence>
<dbReference type="GO" id="GO:0005524">
    <property type="term" value="F:ATP binding"/>
    <property type="evidence" value="ECO:0007669"/>
    <property type="project" value="UniProtKB-UniRule"/>
</dbReference>
<evidence type="ECO:0000256" key="4">
    <source>
        <dbReference type="ARBA" id="ARBA00022860"/>
    </source>
</evidence>
<keyword evidence="7 9" id="KW-0505">Motor protein</keyword>
<evidence type="ECO:0000313" key="15">
    <source>
        <dbReference type="WBParaSite" id="GPUH_0001034201-mRNA-1"/>
    </source>
</evidence>
<keyword evidence="4" id="KW-0112">Calmodulin-binding</keyword>
<organism evidence="15">
    <name type="scientific">Gongylonema pulchrum</name>
    <dbReference type="NCBI Taxonomy" id="637853"/>
    <lineage>
        <taxon>Eukaryota</taxon>
        <taxon>Metazoa</taxon>
        <taxon>Ecdysozoa</taxon>
        <taxon>Nematoda</taxon>
        <taxon>Chromadorea</taxon>
        <taxon>Rhabditida</taxon>
        <taxon>Spirurina</taxon>
        <taxon>Spiruromorpha</taxon>
        <taxon>Spiruroidea</taxon>
        <taxon>Gongylonematidae</taxon>
        <taxon>Gongylonema</taxon>
    </lineage>
</organism>
<dbReference type="GO" id="GO:0016020">
    <property type="term" value="C:membrane"/>
    <property type="evidence" value="ECO:0007669"/>
    <property type="project" value="TreeGrafter"/>
</dbReference>
<dbReference type="InterPro" id="IPR004009">
    <property type="entry name" value="SH3_Myosin"/>
</dbReference>
<dbReference type="Gene3D" id="1.20.5.4820">
    <property type="match status" value="1"/>
</dbReference>
<evidence type="ECO:0000256" key="7">
    <source>
        <dbReference type="ARBA" id="ARBA00023175"/>
    </source>
</evidence>
<evidence type="ECO:0000313" key="13">
    <source>
        <dbReference type="EMBL" id="VDN17295.1"/>
    </source>
</evidence>
<dbReference type="WBParaSite" id="GPUH_0001034201-mRNA-1">
    <property type="protein sequence ID" value="GPUH_0001034201-mRNA-1"/>
    <property type="gene ID" value="GPUH_0001034201"/>
</dbReference>
<dbReference type="GO" id="GO:0016459">
    <property type="term" value="C:myosin complex"/>
    <property type="evidence" value="ECO:0007669"/>
    <property type="project" value="UniProtKB-KW"/>
</dbReference>
<evidence type="ECO:0000256" key="1">
    <source>
        <dbReference type="ARBA" id="ARBA00008314"/>
    </source>
</evidence>
<evidence type="ECO:0000256" key="2">
    <source>
        <dbReference type="ARBA" id="ARBA00022741"/>
    </source>
</evidence>
<keyword evidence="8 9" id="KW-0009">Actin-binding</keyword>
<proteinExistence type="inferred from homology"/>
<keyword evidence="2 9" id="KW-0547">Nucleotide-binding</keyword>
<dbReference type="PROSITE" id="PS50096">
    <property type="entry name" value="IQ"/>
    <property type="match status" value="1"/>
</dbReference>
<keyword evidence="6 9" id="KW-0518">Myosin</keyword>
<evidence type="ECO:0000259" key="11">
    <source>
        <dbReference type="PROSITE" id="PS51456"/>
    </source>
</evidence>
<dbReference type="GO" id="GO:0007015">
    <property type="term" value="P:actin filament organization"/>
    <property type="evidence" value="ECO:0007669"/>
    <property type="project" value="TreeGrafter"/>
</dbReference>
<keyword evidence="14" id="KW-1185">Reference proteome</keyword>
<feature type="region of interest" description="Actin-binding" evidence="9">
    <location>
        <begin position="661"/>
        <end position="683"/>
    </location>
</feature>
<comment type="similarity">
    <text evidence="1 9">Belongs to the TRAFAC class myosin-kinesin ATPase superfamily. Myosin family.</text>
</comment>
<dbReference type="GO" id="GO:0005863">
    <property type="term" value="C:striated muscle myosin thick filament"/>
    <property type="evidence" value="ECO:0007669"/>
    <property type="project" value="UniProtKB-ARBA"/>
</dbReference>
<dbReference type="FunFam" id="1.20.58.530:FF:000003">
    <property type="entry name" value="Myosin heavy chain 10"/>
    <property type="match status" value="1"/>
</dbReference>
<dbReference type="GO" id="GO:0000146">
    <property type="term" value="F:microfilament motor activity"/>
    <property type="evidence" value="ECO:0007669"/>
    <property type="project" value="TreeGrafter"/>
</dbReference>
<dbReference type="Gene3D" id="1.20.58.530">
    <property type="match status" value="1"/>
</dbReference>
<dbReference type="FunFam" id="1.20.5.4820:FF:000002">
    <property type="entry name" value="Myosin heavy chain 10"/>
    <property type="match status" value="1"/>
</dbReference>
<feature type="coiled-coil region" evidence="10">
    <location>
        <begin position="847"/>
        <end position="1344"/>
    </location>
</feature>
<evidence type="ECO:0000256" key="8">
    <source>
        <dbReference type="ARBA" id="ARBA00023203"/>
    </source>
</evidence>
<dbReference type="FunFam" id="1.10.10.820:FF:000001">
    <property type="entry name" value="Myosin heavy chain"/>
    <property type="match status" value="1"/>
</dbReference>
<dbReference type="Gene3D" id="3.40.850.10">
    <property type="entry name" value="Kinesin motor domain"/>
    <property type="match status" value="2"/>
</dbReference>
<feature type="binding site" evidence="9">
    <location>
        <begin position="147"/>
        <end position="154"/>
    </location>
    <ligand>
        <name>ATP</name>
        <dbReference type="ChEBI" id="CHEBI:30616"/>
    </ligand>
</feature>
<dbReference type="EMBL" id="UYRT01077928">
    <property type="protein sequence ID" value="VDN17295.1"/>
    <property type="molecule type" value="Genomic_DNA"/>
</dbReference>
<feature type="coiled-coil region" evidence="10">
    <location>
        <begin position="1408"/>
        <end position="2011"/>
    </location>
</feature>
<dbReference type="Pfam" id="PF01576">
    <property type="entry name" value="Myosin_tail_1"/>
    <property type="match status" value="2"/>
</dbReference>
<dbReference type="PROSITE" id="PS51456">
    <property type="entry name" value="MYOSIN_MOTOR"/>
    <property type="match status" value="1"/>
</dbReference>
<keyword evidence="3 9" id="KW-0067">ATP-binding</keyword>
<dbReference type="Pfam" id="PF02736">
    <property type="entry name" value="Myosin_N"/>
    <property type="match status" value="1"/>
</dbReference>
<dbReference type="InterPro" id="IPR008989">
    <property type="entry name" value="Myosin_S1_N"/>
</dbReference>
<evidence type="ECO:0000256" key="6">
    <source>
        <dbReference type="ARBA" id="ARBA00023123"/>
    </source>
</evidence>
<dbReference type="FunFam" id="3.40.850.10:FF:000101">
    <property type="entry name" value="Slow myosin heavy chain 2"/>
    <property type="match status" value="1"/>
</dbReference>
<reference evidence="13 14" key="2">
    <citation type="submission" date="2018-11" db="EMBL/GenBank/DDBJ databases">
        <authorList>
            <consortium name="Pathogen Informatics"/>
        </authorList>
    </citation>
    <scope>NUCLEOTIDE SEQUENCE [LARGE SCALE GENOMIC DNA]</scope>
</reference>
<protein>
    <submittedName>
        <fullName evidence="15">Myosin heavy chain, nonmuscle</fullName>
    </submittedName>
</protein>
<evidence type="ECO:0000313" key="14">
    <source>
        <dbReference type="Proteomes" id="UP000271098"/>
    </source>
</evidence>
<evidence type="ECO:0000256" key="5">
    <source>
        <dbReference type="ARBA" id="ARBA00023054"/>
    </source>
</evidence>
<dbReference type="OrthoDB" id="10055605at2759"/>
<evidence type="ECO:0000259" key="12">
    <source>
        <dbReference type="PROSITE" id="PS51844"/>
    </source>
</evidence>
<dbReference type="SUPFAM" id="SSF90257">
    <property type="entry name" value="Myosin rod fragments"/>
    <property type="match status" value="3"/>
</dbReference>
<feature type="domain" description="Myosin motor" evidence="11">
    <location>
        <begin position="54"/>
        <end position="783"/>
    </location>
</feature>
<dbReference type="PANTHER" id="PTHR13140:SF857">
    <property type="entry name" value="MYOSIN-11"/>
    <property type="match status" value="1"/>
</dbReference>
<dbReference type="InterPro" id="IPR001609">
    <property type="entry name" value="Myosin_head_motor_dom-like"/>
</dbReference>
<dbReference type="PRINTS" id="PR00193">
    <property type="entry name" value="MYOSINHEAVY"/>
</dbReference>
<dbReference type="Pfam" id="PF00063">
    <property type="entry name" value="Myosin_head"/>
    <property type="match status" value="2"/>
</dbReference>
<accession>A0A183DNN8</accession>
<dbReference type="Gene3D" id="2.30.30.360">
    <property type="entry name" value="Myosin S1 fragment, N-terminal"/>
    <property type="match status" value="1"/>
</dbReference>
<reference evidence="15" key="1">
    <citation type="submission" date="2016-06" db="UniProtKB">
        <authorList>
            <consortium name="WormBaseParasite"/>
        </authorList>
    </citation>
    <scope>IDENTIFICATION</scope>
</reference>
<dbReference type="GO" id="GO:0051015">
    <property type="term" value="F:actin filament binding"/>
    <property type="evidence" value="ECO:0007669"/>
    <property type="project" value="InterPro"/>
</dbReference>
<gene>
    <name evidence="13" type="ORF">GPUH_LOCUS10329</name>
</gene>
<dbReference type="InterPro" id="IPR027417">
    <property type="entry name" value="P-loop_NTPase"/>
</dbReference>
<name>A0A183DNN8_9BILA</name>
<dbReference type="Gene3D" id="1.20.5.340">
    <property type="match status" value="2"/>
</dbReference>
<evidence type="ECO:0000256" key="10">
    <source>
        <dbReference type="SAM" id="Coils"/>
    </source>
</evidence>
<dbReference type="GO" id="GO:0005516">
    <property type="term" value="F:calmodulin binding"/>
    <property type="evidence" value="ECO:0007669"/>
    <property type="project" value="UniProtKB-KW"/>
</dbReference>
<dbReference type="PROSITE" id="PS51844">
    <property type="entry name" value="SH3_LIKE"/>
    <property type="match status" value="1"/>
</dbReference>
<dbReference type="PANTHER" id="PTHR13140">
    <property type="entry name" value="MYOSIN"/>
    <property type="match status" value="1"/>
</dbReference>
<dbReference type="InterPro" id="IPR036961">
    <property type="entry name" value="Kinesin_motor_dom_sf"/>
</dbReference>
<keyword evidence="5 10" id="KW-0175">Coiled coil</keyword>
<dbReference type="FunFam" id="2.30.30.360:FF:000001">
    <property type="entry name" value="Myosin heavy chain"/>
    <property type="match status" value="1"/>
</dbReference>
<dbReference type="CDD" id="cd01377">
    <property type="entry name" value="MYSc_class_II"/>
    <property type="match status" value="1"/>
</dbReference>
<dbReference type="InterPro" id="IPR002928">
    <property type="entry name" value="Myosin_tail"/>
</dbReference>
<dbReference type="Gene3D" id="1.20.120.720">
    <property type="entry name" value="Myosin VI head, motor domain, U50 subdomain"/>
    <property type="match status" value="1"/>
</dbReference>